<gene>
    <name evidence="4 5" type="primary">LOC106458266</name>
</gene>
<dbReference type="Proteomes" id="UP000694941">
    <property type="component" value="Unplaced"/>
</dbReference>
<sequence>MHAITIGFGCFLCMCILAVLAERNIPENGPDLEVVIPRIEDQKLQKKGWNSLSGMWGKRDWNGLSGMWGKRNWNNPSETVNKRGWNDLSGMWGKRDWNDLSGMWGKRDWNDLSGMWGKRDWNNLSGMWGKRDWNNLSGMWGKRGWNNLSGMWGKRGTYTDSLNRIWPIPPVEASSNMWEISGMQGPLKSRRQESTGKEISEE</sequence>
<feature type="chain" id="PRO_5045023140" evidence="2">
    <location>
        <begin position="22"/>
        <end position="202"/>
    </location>
</feature>
<name>A0ABM1S915_LIMPO</name>
<dbReference type="GeneID" id="106458266"/>
<feature type="compositionally biased region" description="Basic and acidic residues" evidence="1">
    <location>
        <begin position="190"/>
        <end position="202"/>
    </location>
</feature>
<feature type="region of interest" description="Disordered" evidence="1">
    <location>
        <begin position="182"/>
        <end position="202"/>
    </location>
</feature>
<evidence type="ECO:0000313" key="4">
    <source>
        <dbReference type="RefSeq" id="XP_013773207.2"/>
    </source>
</evidence>
<evidence type="ECO:0000256" key="1">
    <source>
        <dbReference type="SAM" id="MobiDB-lite"/>
    </source>
</evidence>
<dbReference type="RefSeq" id="XP_013773207.2">
    <property type="nucleotide sequence ID" value="XM_013917753.2"/>
</dbReference>
<reference evidence="4 5" key="1">
    <citation type="submission" date="2025-05" db="UniProtKB">
        <authorList>
            <consortium name="RefSeq"/>
        </authorList>
    </citation>
    <scope>IDENTIFICATION</scope>
    <source>
        <tissue evidence="4 5">Muscle</tissue>
    </source>
</reference>
<evidence type="ECO:0000313" key="5">
    <source>
        <dbReference type="RefSeq" id="XP_022240120.1"/>
    </source>
</evidence>
<organism evidence="3 5">
    <name type="scientific">Limulus polyphemus</name>
    <name type="common">Atlantic horseshoe crab</name>
    <dbReference type="NCBI Taxonomy" id="6850"/>
    <lineage>
        <taxon>Eukaryota</taxon>
        <taxon>Metazoa</taxon>
        <taxon>Ecdysozoa</taxon>
        <taxon>Arthropoda</taxon>
        <taxon>Chelicerata</taxon>
        <taxon>Merostomata</taxon>
        <taxon>Xiphosura</taxon>
        <taxon>Limulidae</taxon>
        <taxon>Limulus</taxon>
    </lineage>
</organism>
<protein>
    <submittedName>
        <fullName evidence="4 5">Prothoracicostatic peptide-like</fullName>
    </submittedName>
</protein>
<dbReference type="RefSeq" id="XP_022240120.1">
    <property type="nucleotide sequence ID" value="XM_022384412.1"/>
</dbReference>
<feature type="signal peptide" evidence="2">
    <location>
        <begin position="1"/>
        <end position="21"/>
    </location>
</feature>
<accession>A0ABM1S915</accession>
<evidence type="ECO:0000313" key="3">
    <source>
        <dbReference type="Proteomes" id="UP000694941"/>
    </source>
</evidence>
<proteinExistence type="predicted"/>
<keyword evidence="3" id="KW-1185">Reference proteome</keyword>
<evidence type="ECO:0000256" key="2">
    <source>
        <dbReference type="SAM" id="SignalP"/>
    </source>
</evidence>
<keyword evidence="2" id="KW-0732">Signal</keyword>